<dbReference type="InterPro" id="IPR002035">
    <property type="entry name" value="VWF_A"/>
</dbReference>
<evidence type="ECO:0000313" key="4">
    <source>
        <dbReference type="Proteomes" id="UP000285575"/>
    </source>
</evidence>
<reference evidence="3 4" key="1">
    <citation type="submission" date="2019-01" db="EMBL/GenBank/DDBJ databases">
        <authorList>
            <person name="Chen W.-M."/>
        </authorList>
    </citation>
    <scope>NUCLEOTIDE SEQUENCE [LARGE SCALE GENOMIC DNA]</scope>
    <source>
        <strain evidence="3 4">KYPY4</strain>
    </source>
</reference>
<dbReference type="EMBL" id="SACR01000002">
    <property type="protein sequence ID" value="RVU47802.1"/>
    <property type="molecule type" value="Genomic_DNA"/>
</dbReference>
<keyword evidence="4" id="KW-1185">Reference proteome</keyword>
<gene>
    <name evidence="3" type="ORF">EOE66_05630</name>
</gene>
<dbReference type="NCBIfam" id="NF009943">
    <property type="entry name" value="PRK13406.1"/>
    <property type="match status" value="1"/>
</dbReference>
<dbReference type="Pfam" id="PF17863">
    <property type="entry name" value="AAA_lid_2"/>
    <property type="match status" value="1"/>
</dbReference>
<feature type="region of interest" description="Disordered" evidence="1">
    <location>
        <begin position="271"/>
        <end position="308"/>
    </location>
</feature>
<feature type="compositionally biased region" description="Low complexity" evidence="1">
    <location>
        <begin position="352"/>
        <end position="367"/>
    </location>
</feature>
<dbReference type="OrthoDB" id="9775079at2"/>
<protein>
    <submittedName>
        <fullName evidence="3">Magnesium chelatase subunit D</fullName>
    </submittedName>
</protein>
<dbReference type="Gene3D" id="1.10.8.80">
    <property type="entry name" value="Magnesium chelatase subunit I, C-Terminal domain"/>
    <property type="match status" value="1"/>
</dbReference>
<accession>A0A437RMG6</accession>
<dbReference type="SMART" id="SM00327">
    <property type="entry name" value="VWA"/>
    <property type="match status" value="1"/>
</dbReference>
<dbReference type="SUPFAM" id="SSF53300">
    <property type="entry name" value="vWA-like"/>
    <property type="match status" value="1"/>
</dbReference>
<dbReference type="AlphaFoldDB" id="A0A437RMG6"/>
<dbReference type="Gene3D" id="3.40.50.300">
    <property type="entry name" value="P-loop containing nucleotide triphosphate hydrolases"/>
    <property type="match status" value="1"/>
</dbReference>
<dbReference type="Proteomes" id="UP000285575">
    <property type="component" value="Unassembled WGS sequence"/>
</dbReference>
<dbReference type="InterPro" id="IPR036465">
    <property type="entry name" value="vWFA_dom_sf"/>
</dbReference>
<feature type="region of interest" description="Disordered" evidence="1">
    <location>
        <begin position="348"/>
        <end position="367"/>
    </location>
</feature>
<dbReference type="InterPro" id="IPR041628">
    <property type="entry name" value="ChlI/MoxR_AAA_lid"/>
</dbReference>
<comment type="caution">
    <text evidence="3">The sequence shown here is derived from an EMBL/GenBank/DDBJ whole genome shotgun (WGS) entry which is preliminary data.</text>
</comment>
<dbReference type="RefSeq" id="WP_128228262.1">
    <property type="nucleotide sequence ID" value="NZ_SACR01000002.1"/>
</dbReference>
<evidence type="ECO:0000256" key="1">
    <source>
        <dbReference type="SAM" id="MobiDB-lite"/>
    </source>
</evidence>
<feature type="domain" description="VWFA" evidence="2">
    <location>
        <begin position="419"/>
        <end position="598"/>
    </location>
</feature>
<dbReference type="SUPFAM" id="SSF52540">
    <property type="entry name" value="P-loop containing nucleoside triphosphate hydrolases"/>
    <property type="match status" value="1"/>
</dbReference>
<dbReference type="PANTHER" id="PTHR43473:SF2">
    <property type="entry name" value="MAGNESIUM-CHELATASE SUBUNIT CHLD, CHLOROPLASTIC"/>
    <property type="match status" value="1"/>
</dbReference>
<dbReference type="InterPro" id="IPR027417">
    <property type="entry name" value="P-loop_NTPase"/>
</dbReference>
<dbReference type="Pfam" id="PF13519">
    <property type="entry name" value="VWA_2"/>
    <property type="match status" value="1"/>
</dbReference>
<evidence type="ECO:0000259" key="2">
    <source>
        <dbReference type="PROSITE" id="PS50234"/>
    </source>
</evidence>
<dbReference type="PROSITE" id="PS50234">
    <property type="entry name" value="VWFA"/>
    <property type="match status" value="1"/>
</dbReference>
<evidence type="ECO:0000313" key="3">
    <source>
        <dbReference type="EMBL" id="RVU47802.1"/>
    </source>
</evidence>
<sequence length="604" mass="62259">MAAAPAGPGSTAVPPGEAAWLNAADALALFAVDPHGLGGLHLRAGAGGVRDRWLADLKALLPADEPLRRLPGHIADERLLGGLDLPATLAHGKPVAQRGLLAEAHGGVVLVPMAERLSSGHAARLAAVLDSAEIGFERDGLSQRWPARLGVVAMDEGGPDDAALPPALRDRLALHADLCGCGLRDIAPLATSAAQVRDARALLPRVQVPDRVLQALCGTALQLGVSPLRASQHALRATRAAAALAGHETATEDDAMQAARLVLAPLATRLPPAPEDEAEPEAPPEPPENAAPEEPPEPPPEATTDAQPEPQALEDRIVEAAVASLPAGLLAALQGQFAASQAGRIGKLSASPRGGRPVGTRAGTPRGGARLNLVETLRAAAPWQALRRRAAAAQGRHQPIHVHADDLRISRLQQRAATATLFVLDASGSSALHRLGEAKGAIQLLLADCYVRRDEVGVIAFRGRKAELLLPPTRSLVRAKRCLAALPGGGGTPLALGLEAALRLASVVQRSGATPVVVLLTDGRANVTRSGENGRAQAETDALQMARQFRTARLTALVVDTSPQPAVAAQRLAAEMGGSYRALPHAGAAALSAAVQALPRPRAG</sequence>
<proteinExistence type="predicted"/>
<dbReference type="PANTHER" id="PTHR43473">
    <property type="entry name" value="MAGNESIUM-CHELATASE SUBUNIT CHLD, CHLOROPLASTIC"/>
    <property type="match status" value="1"/>
</dbReference>
<organism evidence="3 4">
    <name type="scientific">Rubrivivax rivuli</name>
    <dbReference type="NCBI Taxonomy" id="1862385"/>
    <lineage>
        <taxon>Bacteria</taxon>
        <taxon>Pseudomonadati</taxon>
        <taxon>Pseudomonadota</taxon>
        <taxon>Betaproteobacteria</taxon>
        <taxon>Burkholderiales</taxon>
        <taxon>Sphaerotilaceae</taxon>
        <taxon>Rubrivivax</taxon>
    </lineage>
</organism>
<dbReference type="Gene3D" id="3.40.50.410">
    <property type="entry name" value="von Willebrand factor, type A domain"/>
    <property type="match status" value="1"/>
</dbReference>
<name>A0A437RMG6_9BURK</name>